<comment type="domain">
    <text evidence="7">Consists of three domains: the N-terminal catalytic domain, the anticodon-binding domain and the C-terminal extension.</text>
</comment>
<dbReference type="GO" id="GO:0005737">
    <property type="term" value="C:cytoplasm"/>
    <property type="evidence" value="ECO:0007669"/>
    <property type="project" value="UniProtKB-SubCell"/>
</dbReference>
<dbReference type="InterPro" id="IPR017449">
    <property type="entry name" value="Pro-tRNA_synth_II"/>
</dbReference>
<keyword evidence="7" id="KW-0963">Cytoplasm</keyword>
<comment type="subunit">
    <text evidence="7">Homodimer.</text>
</comment>
<comment type="function">
    <text evidence="7">Catalyzes the attachment of proline to tRNA(Pro) in a two-step reaction: proline is first activated by ATP to form Pro-AMP and then transferred to the acceptor end of tRNA(Pro).</text>
</comment>
<dbReference type="InterPro" id="IPR002316">
    <property type="entry name" value="Pro-tRNA-ligase_IIa"/>
</dbReference>
<organism evidence="9 10">
    <name type="scientific">Candidatus Amesbacteria bacterium GW2011_GWC2_45_19</name>
    <dbReference type="NCBI Taxonomy" id="1618366"/>
    <lineage>
        <taxon>Bacteria</taxon>
        <taxon>Candidatus Amesiibacteriota</taxon>
    </lineage>
</organism>
<dbReference type="EMBL" id="LCKS01000008">
    <property type="protein sequence ID" value="KKU02742.1"/>
    <property type="molecule type" value="Genomic_DNA"/>
</dbReference>
<dbReference type="Gene3D" id="3.30.930.10">
    <property type="entry name" value="Bira Bifunctional Protein, Domain 2"/>
    <property type="match status" value="1"/>
</dbReference>
<keyword evidence="4 7" id="KW-0648">Protein biosynthesis</keyword>
<keyword evidence="5 7" id="KW-0030">Aminoacyl-tRNA synthetase</keyword>
<dbReference type="PRINTS" id="PR01046">
    <property type="entry name" value="TRNASYNTHPRO"/>
</dbReference>
<evidence type="ECO:0000256" key="4">
    <source>
        <dbReference type="ARBA" id="ARBA00022917"/>
    </source>
</evidence>
<dbReference type="GO" id="GO:0017101">
    <property type="term" value="C:aminoacyl-tRNA synthetase multienzyme complex"/>
    <property type="evidence" value="ECO:0007669"/>
    <property type="project" value="TreeGrafter"/>
</dbReference>
<dbReference type="FunFam" id="3.30.930.10:FF:000037">
    <property type="entry name" value="Proline--tRNA ligase"/>
    <property type="match status" value="1"/>
</dbReference>
<evidence type="ECO:0000256" key="6">
    <source>
        <dbReference type="ARBA" id="ARBA00047671"/>
    </source>
</evidence>
<dbReference type="Pfam" id="PF09180">
    <property type="entry name" value="ProRS-C_1"/>
    <property type="match status" value="1"/>
</dbReference>
<dbReference type="GO" id="GO:0006433">
    <property type="term" value="P:prolyl-tRNA aminoacylation"/>
    <property type="evidence" value="ECO:0007669"/>
    <property type="project" value="UniProtKB-UniRule"/>
</dbReference>
<dbReference type="PANTHER" id="PTHR43382">
    <property type="entry name" value="PROLYL-TRNA SYNTHETASE"/>
    <property type="match status" value="1"/>
</dbReference>
<name>A0A0G1M3T7_9BACT</name>
<comment type="subcellular location">
    <subcellularLocation>
        <location evidence="7">Cytoplasm</location>
    </subcellularLocation>
</comment>
<sequence>MAYEKRQLPKKSDNLSDWYNAVVLLAELADYGPAKGTMIFRPAGYRIWELIQEAMDKEIKKSGVENAYFPLFIPESLMRKEKEHVEGFAPQLAVVTIGGGEELKEKLIVRPTSETIMYQAYAKWIQSWRDLPVLINQWNNVVRWEKRTYLFLRTTEFLWQEGHCAHATHQESQERVQWAIDMYAQIYRDFLALPGIIGKKSESEKFAGGDATLTYEILMPEGKALQGCTSHDLGQNFSKAQGIKFQDKQGQSQFVWQNSWGFTTRSIGALLMAHGDDAGLVLPPRVAPVQVVIIPVTSGEEELAAARKLADNLGDVRVKVDTREGESLGFKINKWELKGVPLRIEVGKREIESGKFRMVRRDTGEVVDGEVGGILDQIQNDMLARQEKFLRESTYEAADYEQFKKIMESQRGFIKAFWCESKECESRIKEETKASTRCLPLDAKEEKGKCVYCGKAASHKWLFALAY</sequence>
<dbReference type="InterPro" id="IPR002314">
    <property type="entry name" value="aa-tRNA-synt_IIb"/>
</dbReference>
<dbReference type="InterPro" id="IPR045864">
    <property type="entry name" value="aa-tRNA-synth_II/BPL/LPL"/>
</dbReference>
<evidence type="ECO:0000313" key="9">
    <source>
        <dbReference type="EMBL" id="KKU02742.1"/>
    </source>
</evidence>
<keyword evidence="2 7" id="KW-0547">Nucleotide-binding</keyword>
<comment type="similarity">
    <text evidence="7">Belongs to the class-II aminoacyl-tRNA synthetase family. ProS type 3 subfamily.</text>
</comment>
<dbReference type="GO" id="GO:0005524">
    <property type="term" value="F:ATP binding"/>
    <property type="evidence" value="ECO:0007669"/>
    <property type="project" value="UniProtKB-UniRule"/>
</dbReference>
<evidence type="ECO:0000256" key="2">
    <source>
        <dbReference type="ARBA" id="ARBA00022741"/>
    </source>
</evidence>
<dbReference type="Pfam" id="PF00587">
    <property type="entry name" value="tRNA-synt_2b"/>
    <property type="match status" value="1"/>
</dbReference>
<evidence type="ECO:0000256" key="5">
    <source>
        <dbReference type="ARBA" id="ARBA00023146"/>
    </source>
</evidence>
<dbReference type="GO" id="GO:0004827">
    <property type="term" value="F:proline-tRNA ligase activity"/>
    <property type="evidence" value="ECO:0007669"/>
    <property type="project" value="UniProtKB-UniRule"/>
</dbReference>
<keyword evidence="1 7" id="KW-0436">Ligase</keyword>
<evidence type="ECO:0000256" key="7">
    <source>
        <dbReference type="HAMAP-Rule" id="MF_01571"/>
    </source>
</evidence>
<dbReference type="InterPro" id="IPR016061">
    <property type="entry name" value="Pro-tRNA_ligase_II_C"/>
</dbReference>
<dbReference type="Gene3D" id="3.40.50.800">
    <property type="entry name" value="Anticodon-binding domain"/>
    <property type="match status" value="1"/>
</dbReference>
<keyword evidence="3 7" id="KW-0067">ATP-binding</keyword>
<dbReference type="CDD" id="cd00862">
    <property type="entry name" value="ProRS_anticodon_zinc"/>
    <property type="match status" value="1"/>
</dbReference>
<dbReference type="Proteomes" id="UP000034264">
    <property type="component" value="Unassembled WGS sequence"/>
</dbReference>
<accession>A0A0G1M3T7</accession>
<evidence type="ECO:0000256" key="1">
    <source>
        <dbReference type="ARBA" id="ARBA00022598"/>
    </source>
</evidence>
<dbReference type="InterPro" id="IPR004499">
    <property type="entry name" value="Pro-tRNA-ligase_IIa_arc-type"/>
</dbReference>
<evidence type="ECO:0000259" key="8">
    <source>
        <dbReference type="PROSITE" id="PS50862"/>
    </source>
</evidence>
<gene>
    <name evidence="7" type="primary">proS</name>
    <name evidence="9" type="ORF">UX05_C0008G0019</name>
</gene>
<dbReference type="PATRIC" id="fig|1618366.3.peg.643"/>
<dbReference type="EC" id="6.1.1.15" evidence="7"/>
<proteinExistence type="inferred from homology"/>
<dbReference type="SMART" id="SM00946">
    <property type="entry name" value="ProRS-C_1"/>
    <property type="match status" value="1"/>
</dbReference>
<comment type="caution">
    <text evidence="9">The sequence shown here is derived from an EMBL/GenBank/DDBJ whole genome shotgun (WGS) entry which is preliminary data.</text>
</comment>
<dbReference type="AlphaFoldDB" id="A0A0G1M3T7"/>
<dbReference type="SUPFAM" id="SSF64586">
    <property type="entry name" value="C-terminal domain of ProRS"/>
    <property type="match status" value="1"/>
</dbReference>
<dbReference type="PANTHER" id="PTHR43382:SF2">
    <property type="entry name" value="BIFUNCTIONAL GLUTAMATE_PROLINE--TRNA LIGASE"/>
    <property type="match status" value="1"/>
</dbReference>
<dbReference type="SUPFAM" id="SSF52954">
    <property type="entry name" value="Class II aaRS ABD-related"/>
    <property type="match status" value="1"/>
</dbReference>
<comment type="catalytic activity">
    <reaction evidence="6 7">
        <text>tRNA(Pro) + L-proline + ATP = L-prolyl-tRNA(Pro) + AMP + diphosphate</text>
        <dbReference type="Rhea" id="RHEA:14305"/>
        <dbReference type="Rhea" id="RHEA-COMP:9700"/>
        <dbReference type="Rhea" id="RHEA-COMP:9702"/>
        <dbReference type="ChEBI" id="CHEBI:30616"/>
        <dbReference type="ChEBI" id="CHEBI:33019"/>
        <dbReference type="ChEBI" id="CHEBI:60039"/>
        <dbReference type="ChEBI" id="CHEBI:78442"/>
        <dbReference type="ChEBI" id="CHEBI:78532"/>
        <dbReference type="ChEBI" id="CHEBI:456215"/>
        <dbReference type="EC" id="6.1.1.15"/>
    </reaction>
</comment>
<dbReference type="InterPro" id="IPR006195">
    <property type="entry name" value="aa-tRNA-synth_II"/>
</dbReference>
<dbReference type="SUPFAM" id="SSF55681">
    <property type="entry name" value="Class II aaRS and biotin synthetases"/>
    <property type="match status" value="1"/>
</dbReference>
<dbReference type="NCBIfam" id="TIGR00408">
    <property type="entry name" value="proS_fam_I"/>
    <property type="match status" value="1"/>
</dbReference>
<dbReference type="CDD" id="cd00778">
    <property type="entry name" value="ProRS_core_arch_euk"/>
    <property type="match status" value="1"/>
</dbReference>
<reference evidence="9 10" key="1">
    <citation type="journal article" date="2015" name="Nature">
        <title>rRNA introns, odd ribosomes, and small enigmatic genomes across a large radiation of phyla.</title>
        <authorList>
            <person name="Brown C.T."/>
            <person name="Hug L.A."/>
            <person name="Thomas B.C."/>
            <person name="Sharon I."/>
            <person name="Castelle C.J."/>
            <person name="Singh A."/>
            <person name="Wilkins M.J."/>
            <person name="Williams K.H."/>
            <person name="Banfield J.F."/>
        </authorList>
    </citation>
    <scope>NUCLEOTIDE SEQUENCE [LARGE SCALE GENOMIC DNA]</scope>
</reference>
<dbReference type="InterPro" id="IPR033721">
    <property type="entry name" value="ProRS_core_arch_euk"/>
</dbReference>
<protein>
    <recommendedName>
        <fullName evidence="7">Proline--tRNA ligase</fullName>
        <ecNumber evidence="7">6.1.1.15</ecNumber>
    </recommendedName>
    <alternativeName>
        <fullName evidence="7">Prolyl-tRNA synthetase</fullName>
        <shortName evidence="7">ProRS</shortName>
    </alternativeName>
</protein>
<dbReference type="InterPro" id="IPR036621">
    <property type="entry name" value="Anticodon-bd_dom_sf"/>
</dbReference>
<dbReference type="PROSITE" id="PS50862">
    <property type="entry name" value="AA_TRNA_LIGASE_II"/>
    <property type="match status" value="1"/>
</dbReference>
<evidence type="ECO:0000256" key="3">
    <source>
        <dbReference type="ARBA" id="ARBA00022840"/>
    </source>
</evidence>
<dbReference type="Pfam" id="PF03129">
    <property type="entry name" value="HGTP_anticodon"/>
    <property type="match status" value="1"/>
</dbReference>
<feature type="domain" description="Aminoacyl-transfer RNA synthetases class-II family profile" evidence="8">
    <location>
        <begin position="36"/>
        <end position="283"/>
    </location>
</feature>
<dbReference type="Gene3D" id="3.30.110.30">
    <property type="entry name" value="C-terminal domain of ProRS"/>
    <property type="match status" value="1"/>
</dbReference>
<evidence type="ECO:0000313" key="10">
    <source>
        <dbReference type="Proteomes" id="UP000034264"/>
    </source>
</evidence>
<dbReference type="InterPro" id="IPR004154">
    <property type="entry name" value="Anticodon-bd"/>
</dbReference>
<dbReference type="HAMAP" id="MF_01571">
    <property type="entry name" value="Pro_tRNA_synth_type3"/>
    <property type="match status" value="1"/>
</dbReference>